<feature type="compositionally biased region" description="Low complexity" evidence="1">
    <location>
        <begin position="10"/>
        <end position="29"/>
    </location>
</feature>
<reference evidence="3" key="1">
    <citation type="submission" date="2019-10" db="EMBL/GenBank/DDBJ databases">
        <title>Streptomyces sp. nov., a novel actinobacterium isolated from alkaline environment.</title>
        <authorList>
            <person name="Golinska P."/>
        </authorList>
    </citation>
    <scope>NUCLEOTIDE SEQUENCE [LARGE SCALE GENOMIC DNA]</scope>
    <source>
        <strain evidence="3">DSM 42108</strain>
    </source>
</reference>
<evidence type="ECO:0000256" key="1">
    <source>
        <dbReference type="SAM" id="MobiDB-lite"/>
    </source>
</evidence>
<keyword evidence="3" id="KW-1185">Reference proteome</keyword>
<proteinExistence type="predicted"/>
<dbReference type="AlphaFoldDB" id="A0A7W3T791"/>
<dbReference type="RefSeq" id="WP_182666538.1">
    <property type="nucleotide sequence ID" value="NZ_VKHS01000708.1"/>
</dbReference>
<evidence type="ECO:0000313" key="3">
    <source>
        <dbReference type="Proteomes" id="UP000530234"/>
    </source>
</evidence>
<accession>A0A7W3T791</accession>
<organism evidence="2 3">
    <name type="scientific">Streptomyces calidiresistens</name>
    <dbReference type="NCBI Taxonomy" id="1485586"/>
    <lineage>
        <taxon>Bacteria</taxon>
        <taxon>Bacillati</taxon>
        <taxon>Actinomycetota</taxon>
        <taxon>Actinomycetes</taxon>
        <taxon>Kitasatosporales</taxon>
        <taxon>Streptomycetaceae</taxon>
        <taxon>Streptomyces</taxon>
    </lineage>
</organism>
<gene>
    <name evidence="2" type="ORF">FOE67_21415</name>
</gene>
<comment type="caution">
    <text evidence="2">The sequence shown here is derived from an EMBL/GenBank/DDBJ whole genome shotgun (WGS) entry which is preliminary data.</text>
</comment>
<dbReference type="Proteomes" id="UP000530234">
    <property type="component" value="Unassembled WGS sequence"/>
</dbReference>
<protein>
    <submittedName>
        <fullName evidence="2">Uncharacterized protein</fullName>
    </submittedName>
</protein>
<evidence type="ECO:0000313" key="2">
    <source>
        <dbReference type="EMBL" id="MBB0231986.1"/>
    </source>
</evidence>
<sequence length="75" mass="8468">MSQPTPPQPRTRAQNQARHWQQRQADAAARGPAAVASVWFDAARMVAKQRALNGSPEVWDDLAKTLKAFYERHAR</sequence>
<dbReference type="EMBL" id="VKHS01000708">
    <property type="protein sequence ID" value="MBB0231986.1"/>
    <property type="molecule type" value="Genomic_DNA"/>
</dbReference>
<feature type="region of interest" description="Disordered" evidence="1">
    <location>
        <begin position="1"/>
        <end position="29"/>
    </location>
</feature>
<name>A0A7W3T791_9ACTN</name>